<proteinExistence type="inferred from homology"/>
<evidence type="ECO:0000256" key="1">
    <source>
        <dbReference type="ARBA" id="ARBA00004123"/>
    </source>
</evidence>
<keyword evidence="5" id="KW-0804">Transcription</keyword>
<dbReference type="Proteomes" id="UP000325577">
    <property type="component" value="Linkage Group LG16"/>
</dbReference>
<evidence type="ECO:0000256" key="4">
    <source>
        <dbReference type="ARBA" id="ARBA00023125"/>
    </source>
</evidence>
<dbReference type="GO" id="GO:0009734">
    <property type="term" value="P:auxin-activated signaling pathway"/>
    <property type="evidence" value="ECO:0007669"/>
    <property type="project" value="UniProtKB-KW"/>
</dbReference>
<gene>
    <name evidence="11" type="ORF">F0562_029102</name>
</gene>
<dbReference type="Gene3D" id="2.40.330.10">
    <property type="entry name" value="DNA-binding pseudobarrel domain"/>
    <property type="match status" value="1"/>
</dbReference>
<keyword evidence="8" id="KW-0175">Coiled coil</keyword>
<sequence>MAHSAANHLSGGSRSGAPGDALYKELWHVCAGSHVTIPLVEERVYYFPQVHVEQLGASTVQGLGHQVPLINLPEKILCKVMNVKLRAEQETDEVYAEISLIPQPDQSEVTSPDPPLPEPPRCNIRSFCKKLTASDIGKHHGFSVPRKCAEDCLPQLDMSQQSPRQDLVATDLHGKEWHFQHTFRGNPGRHLITTGWGDFVNMKKLAAGDDFIFLRGENEEMHVGVRKPPRQPSNMPTSVMSSESMRALCTASHAYMTGTPFFVLYKPRTSQSQFIVSVNKYLEAQSQRLSVGMRFEGEEVPERRFSGISFEDHAACLCVSNDEVTQDQIWKDMEETWGAGSHLDVFLDPTQQLDEDEDRRPSKRARIPDEGENLNPADVPDAAQEVEKPYSERDTEVGTSEALVLADTKTVAAVGHPVITTQTGPERTGVLDSKANVVDTAITPAAATRYYRDGEIETHVGIAQNEDQPESSSIPLEISPRTHFFPEPNVQSDLVPWNNFTAYAESVPVLNSILQSHPTTFERFSAKSSAMQASTLKVLASYVKNMSNTTVAGLEPHVKSSKDLFHDLRHAKLDIGWLESRFEAGTAVLELEKLKKEKFLASERLDVLGEEVQELLGKVSTLEAQLANARNVVERLNISCNLTKNDLLFKDLL</sequence>
<evidence type="ECO:0000256" key="7">
    <source>
        <dbReference type="ARBA" id="ARBA00023294"/>
    </source>
</evidence>
<dbReference type="InterPro" id="IPR003340">
    <property type="entry name" value="B3_DNA-bd"/>
</dbReference>
<comment type="similarity">
    <text evidence="2">Belongs to the ARF family.</text>
</comment>
<evidence type="ECO:0000256" key="5">
    <source>
        <dbReference type="ARBA" id="ARBA00023163"/>
    </source>
</evidence>
<evidence type="ECO:0000256" key="8">
    <source>
        <dbReference type="SAM" id="Coils"/>
    </source>
</evidence>
<feature type="compositionally biased region" description="Basic and acidic residues" evidence="9">
    <location>
        <begin position="385"/>
        <end position="396"/>
    </location>
</feature>
<dbReference type="GO" id="GO:0006355">
    <property type="term" value="P:regulation of DNA-templated transcription"/>
    <property type="evidence" value="ECO:0007669"/>
    <property type="project" value="InterPro"/>
</dbReference>
<feature type="coiled-coil region" evidence="8">
    <location>
        <begin position="591"/>
        <end position="639"/>
    </location>
</feature>
<keyword evidence="3" id="KW-0805">Transcription regulation</keyword>
<feature type="region of interest" description="Disordered" evidence="9">
    <location>
        <begin position="350"/>
        <end position="399"/>
    </location>
</feature>
<dbReference type="InterPro" id="IPR044835">
    <property type="entry name" value="ARF_plant"/>
</dbReference>
<accession>A0A5J5B1W8</accession>
<evidence type="ECO:0000256" key="9">
    <source>
        <dbReference type="SAM" id="MobiDB-lite"/>
    </source>
</evidence>
<dbReference type="InterPro" id="IPR015300">
    <property type="entry name" value="DNA-bd_pseudobarrel_sf"/>
</dbReference>
<comment type="subcellular location">
    <subcellularLocation>
        <location evidence="1">Nucleus</location>
    </subcellularLocation>
</comment>
<evidence type="ECO:0000256" key="2">
    <source>
        <dbReference type="ARBA" id="ARBA00007853"/>
    </source>
</evidence>
<organism evidence="11 12">
    <name type="scientific">Nyssa sinensis</name>
    <dbReference type="NCBI Taxonomy" id="561372"/>
    <lineage>
        <taxon>Eukaryota</taxon>
        <taxon>Viridiplantae</taxon>
        <taxon>Streptophyta</taxon>
        <taxon>Embryophyta</taxon>
        <taxon>Tracheophyta</taxon>
        <taxon>Spermatophyta</taxon>
        <taxon>Magnoliopsida</taxon>
        <taxon>eudicotyledons</taxon>
        <taxon>Gunneridae</taxon>
        <taxon>Pentapetalae</taxon>
        <taxon>asterids</taxon>
        <taxon>Cornales</taxon>
        <taxon>Nyssaceae</taxon>
        <taxon>Nyssa</taxon>
    </lineage>
</organism>
<evidence type="ECO:0000313" key="11">
    <source>
        <dbReference type="EMBL" id="KAA8536624.1"/>
    </source>
</evidence>
<evidence type="ECO:0000313" key="12">
    <source>
        <dbReference type="Proteomes" id="UP000325577"/>
    </source>
</evidence>
<dbReference type="PANTHER" id="PTHR31384:SF96">
    <property type="entry name" value="AUXIN RESPONSE FACTOR 1"/>
    <property type="match status" value="1"/>
</dbReference>
<dbReference type="PANTHER" id="PTHR31384">
    <property type="entry name" value="AUXIN RESPONSE FACTOR 4-RELATED"/>
    <property type="match status" value="1"/>
</dbReference>
<dbReference type="EMBL" id="CM018039">
    <property type="protein sequence ID" value="KAA8536624.1"/>
    <property type="molecule type" value="Genomic_DNA"/>
</dbReference>
<dbReference type="Pfam" id="PF02362">
    <property type="entry name" value="B3"/>
    <property type="match status" value="1"/>
</dbReference>
<evidence type="ECO:0000256" key="3">
    <source>
        <dbReference type="ARBA" id="ARBA00023015"/>
    </source>
</evidence>
<dbReference type="GO" id="GO:0005634">
    <property type="term" value="C:nucleus"/>
    <property type="evidence" value="ECO:0007669"/>
    <property type="project" value="UniProtKB-SubCell"/>
</dbReference>
<keyword evidence="7" id="KW-0927">Auxin signaling pathway</keyword>
<dbReference type="SMART" id="SM01019">
    <property type="entry name" value="B3"/>
    <property type="match status" value="1"/>
</dbReference>
<keyword evidence="4" id="KW-0238">DNA-binding</keyword>
<reference evidence="11 12" key="1">
    <citation type="submission" date="2019-09" db="EMBL/GenBank/DDBJ databases">
        <title>A chromosome-level genome assembly of the Chinese tupelo Nyssa sinensis.</title>
        <authorList>
            <person name="Yang X."/>
            <person name="Kang M."/>
            <person name="Yang Y."/>
            <person name="Xiong H."/>
            <person name="Wang M."/>
            <person name="Zhang Z."/>
            <person name="Wang Z."/>
            <person name="Wu H."/>
            <person name="Ma T."/>
            <person name="Liu J."/>
            <person name="Xi Z."/>
        </authorList>
    </citation>
    <scope>NUCLEOTIDE SEQUENCE [LARGE SCALE GENOMIC DNA]</scope>
    <source>
        <strain evidence="11">J267</strain>
        <tissue evidence="11">Leaf</tissue>
    </source>
</reference>
<evidence type="ECO:0000256" key="6">
    <source>
        <dbReference type="ARBA" id="ARBA00023242"/>
    </source>
</evidence>
<protein>
    <recommendedName>
        <fullName evidence="10">TF-B3 domain-containing protein</fullName>
    </recommendedName>
</protein>
<dbReference type="PROSITE" id="PS50863">
    <property type="entry name" value="B3"/>
    <property type="match status" value="1"/>
</dbReference>
<feature type="domain" description="TF-B3" evidence="10">
    <location>
        <begin position="127"/>
        <end position="229"/>
    </location>
</feature>
<dbReference type="GO" id="GO:0003677">
    <property type="term" value="F:DNA binding"/>
    <property type="evidence" value="ECO:0007669"/>
    <property type="project" value="UniProtKB-KW"/>
</dbReference>
<dbReference type="AlphaFoldDB" id="A0A5J5B1W8"/>
<keyword evidence="12" id="KW-1185">Reference proteome</keyword>
<keyword evidence="6" id="KW-0539">Nucleus</keyword>
<dbReference type="CDD" id="cd10017">
    <property type="entry name" value="B3_DNA"/>
    <property type="match status" value="1"/>
</dbReference>
<dbReference type="SUPFAM" id="SSF101936">
    <property type="entry name" value="DNA-binding pseudobarrel domain"/>
    <property type="match status" value="1"/>
</dbReference>
<name>A0A5J5B1W8_9ASTE</name>
<evidence type="ECO:0000259" key="10">
    <source>
        <dbReference type="PROSITE" id="PS50863"/>
    </source>
</evidence>
<dbReference type="FunFam" id="2.40.330.10:FF:000001">
    <property type="entry name" value="Auxin response factor"/>
    <property type="match status" value="1"/>
</dbReference>